<gene>
    <name evidence="1" type="ORF">ALMOND_2B008603</name>
</gene>
<dbReference type="Gramene" id="VVA25496">
    <property type="protein sequence ID" value="VVA25496"/>
    <property type="gene ID" value="Prudul26B008603"/>
</dbReference>
<organism evidence="1 2">
    <name type="scientific">Prunus dulcis</name>
    <name type="common">Almond</name>
    <name type="synonym">Amygdalus dulcis</name>
    <dbReference type="NCBI Taxonomy" id="3755"/>
    <lineage>
        <taxon>Eukaryota</taxon>
        <taxon>Viridiplantae</taxon>
        <taxon>Streptophyta</taxon>
        <taxon>Embryophyta</taxon>
        <taxon>Tracheophyta</taxon>
        <taxon>Spermatophyta</taxon>
        <taxon>Magnoliopsida</taxon>
        <taxon>eudicotyledons</taxon>
        <taxon>Gunneridae</taxon>
        <taxon>Pentapetalae</taxon>
        <taxon>rosids</taxon>
        <taxon>fabids</taxon>
        <taxon>Rosales</taxon>
        <taxon>Rosaceae</taxon>
        <taxon>Amygdaloideae</taxon>
        <taxon>Amygdaleae</taxon>
        <taxon>Prunus</taxon>
    </lineage>
</organism>
<dbReference type="EMBL" id="CABIKO010000094">
    <property type="protein sequence ID" value="VVA25496.1"/>
    <property type="molecule type" value="Genomic_DNA"/>
</dbReference>
<evidence type="ECO:0000313" key="1">
    <source>
        <dbReference type="EMBL" id="VVA25496.1"/>
    </source>
</evidence>
<dbReference type="InParanoid" id="A0A5E4FC49"/>
<protein>
    <submittedName>
        <fullName evidence="1">PREDICTED: leucine-rich repeat extensin</fullName>
    </submittedName>
</protein>
<dbReference type="AlphaFoldDB" id="A0A5E4FC49"/>
<sequence length="124" mass="14049">MTWSRLQHIRQIPKAALVKKGMVIGHPQFHLCLLITFILASSSLSVVCGAQEHHHHNNIISHGALSDTEALYIKQRQLLYYGDEFRDRGRASHGRPISSFRELENQKCLHSFTSLEAGHSLRPA</sequence>
<proteinExistence type="predicted"/>
<dbReference type="Proteomes" id="UP000327085">
    <property type="component" value="Chromosome 1"/>
</dbReference>
<name>A0A5E4FC49_PRUDU</name>
<evidence type="ECO:0000313" key="2">
    <source>
        <dbReference type="Proteomes" id="UP000327085"/>
    </source>
</evidence>
<accession>A0A5E4FC49</accession>
<reference evidence="2" key="1">
    <citation type="journal article" date="2020" name="Plant J.">
        <title>Transposons played a major role in the diversification between the closely related almond and peach genomes: results from the almond genome sequence.</title>
        <authorList>
            <person name="Alioto T."/>
            <person name="Alexiou K.G."/>
            <person name="Bardil A."/>
            <person name="Barteri F."/>
            <person name="Castanera R."/>
            <person name="Cruz F."/>
            <person name="Dhingra A."/>
            <person name="Duval H."/>
            <person name="Fernandez I Marti A."/>
            <person name="Frias L."/>
            <person name="Galan B."/>
            <person name="Garcia J.L."/>
            <person name="Howad W."/>
            <person name="Gomez-Garrido J."/>
            <person name="Gut M."/>
            <person name="Julca I."/>
            <person name="Morata J."/>
            <person name="Puigdomenech P."/>
            <person name="Ribeca P."/>
            <person name="Rubio Cabetas M.J."/>
            <person name="Vlasova A."/>
            <person name="Wirthensohn M."/>
            <person name="Garcia-Mas J."/>
            <person name="Gabaldon T."/>
            <person name="Casacuberta J.M."/>
            <person name="Arus P."/>
        </authorList>
    </citation>
    <scope>NUCLEOTIDE SEQUENCE [LARGE SCALE GENOMIC DNA]</scope>
    <source>
        <strain evidence="2">cv. Texas</strain>
    </source>
</reference>